<organism evidence="11 12">
    <name type="scientific">Loxostege sticticalis</name>
    <name type="common">Beet webworm moth</name>
    <dbReference type="NCBI Taxonomy" id="481309"/>
    <lineage>
        <taxon>Eukaryota</taxon>
        <taxon>Metazoa</taxon>
        <taxon>Ecdysozoa</taxon>
        <taxon>Arthropoda</taxon>
        <taxon>Hexapoda</taxon>
        <taxon>Insecta</taxon>
        <taxon>Pterygota</taxon>
        <taxon>Neoptera</taxon>
        <taxon>Endopterygota</taxon>
        <taxon>Lepidoptera</taxon>
        <taxon>Glossata</taxon>
        <taxon>Ditrysia</taxon>
        <taxon>Pyraloidea</taxon>
        <taxon>Crambidae</taxon>
        <taxon>Pyraustinae</taxon>
        <taxon>Loxostege</taxon>
    </lineage>
</organism>
<keyword evidence="12" id="KW-1185">Reference proteome</keyword>
<dbReference type="Proteomes" id="UP001549920">
    <property type="component" value="Unassembled WGS sequence"/>
</dbReference>
<dbReference type="Gene3D" id="3.30.450.20">
    <property type="entry name" value="PAS domain"/>
    <property type="match status" value="2"/>
</dbReference>
<protein>
    <recommendedName>
        <fullName evidence="10">GPR158/179 extracellular domain-containing protein</fullName>
    </recommendedName>
</protein>
<dbReference type="InterPro" id="IPR043458">
    <property type="entry name" value="GPR158/179"/>
</dbReference>
<comment type="subcellular location">
    <subcellularLocation>
        <location evidence="1">Cell membrane</location>
        <topology evidence="1">Multi-pass membrane protein</topology>
    </subcellularLocation>
</comment>
<sequence>MDRLFLATLCASMWYTTSGQDEWQTQDVFDDIRGKIDKITEFNCDSANLDDLFLPEDTVSHYPDVKEKNINHSNELQILHNIGMNRAFFWSFNLQSRFIRSEVDEMNNPDVMYYFLSSVADLTTNPFVRASAIYFSPNMAYTSYHKEVSNNTLYRFAPRAFKSPEVISLTHFSVKNLGVFDPESSYEDYTSDDYRINEWYHLWLPDNVDKRNSTLAAYQVEIKYANNVTKPFTFYGPPKNNEKPGAVKWSRPYFDCGRVNKWLVAAVSPVADIYPRHTQSKDLERPTYTAAVVMEMDFDKIDTDQCPPSQDNDGPNRFASTARCKVNTTECVPLHGWGFRRGGYQCRCRSGYHLPSTVWQPYLGEAIERVDLNQYNANFDCLRTESVQKLPELGQRALPSTREKYTKLFSEYVNLTKGRSALDTVRINIHEVLNFIKGVQRRNCHKYHWSDLIINREFAYGAEEQFENQAMMAVRLANFISAFLQVPDSLNDISGNTISAKPLTEDQMFSETLAIMFGDSKIWSAGILWDRNKFPNRTLFAPYAYKTNLNDIKLKMEDLARFDNLETMYTHKPWFEVLKQRWSTTYDSLEKYLLKLNLHGTEAGGALKQFHRITNYRAAKLEHGYWSKPYFDCYGHHKQWMITYASPFFGWDRARTKIEFKGVVAVSMSLISLDINQCNQEYHVPNAFKNTDKCDKQTTFCVPLRGRGFAVGGYKCECHQGYEYPFEGPATYFDGQLVEAELQNIIANKGTRIDMLKCRPIGASSNQTQTQ</sequence>
<evidence type="ECO:0000313" key="12">
    <source>
        <dbReference type="Proteomes" id="UP001549920"/>
    </source>
</evidence>
<keyword evidence="3" id="KW-0472">Membrane</keyword>
<accession>A0ABR3HZI0</accession>
<evidence type="ECO:0000259" key="10">
    <source>
        <dbReference type="Pfam" id="PF22572"/>
    </source>
</evidence>
<evidence type="ECO:0000256" key="2">
    <source>
        <dbReference type="ARBA" id="ARBA00007242"/>
    </source>
</evidence>
<evidence type="ECO:0000256" key="5">
    <source>
        <dbReference type="ARBA" id="ARBA00023040"/>
    </source>
</evidence>
<evidence type="ECO:0000256" key="8">
    <source>
        <dbReference type="ARBA" id="ARBA00023224"/>
    </source>
</evidence>
<dbReference type="PANTHER" id="PTHR32546:SF25">
    <property type="entry name" value="MIP05539P"/>
    <property type="match status" value="1"/>
</dbReference>
<feature type="domain" description="GPR158/179 extracellular" evidence="10">
    <location>
        <begin position="248"/>
        <end position="353"/>
    </location>
</feature>
<evidence type="ECO:0000313" key="11">
    <source>
        <dbReference type="EMBL" id="KAL0881956.1"/>
    </source>
</evidence>
<evidence type="ECO:0000256" key="7">
    <source>
        <dbReference type="ARBA" id="ARBA00023180"/>
    </source>
</evidence>
<evidence type="ECO:0000256" key="4">
    <source>
        <dbReference type="ARBA" id="ARBA00022729"/>
    </source>
</evidence>
<evidence type="ECO:0000256" key="3">
    <source>
        <dbReference type="ARBA" id="ARBA00022475"/>
    </source>
</evidence>
<reference evidence="11 12" key="1">
    <citation type="submission" date="2024-06" db="EMBL/GenBank/DDBJ databases">
        <title>A chromosome-level genome assembly of beet webworm, Loxostege sticticalis.</title>
        <authorList>
            <person name="Zhang Y."/>
        </authorList>
    </citation>
    <scope>NUCLEOTIDE SEQUENCE [LARGE SCALE GENOMIC DNA]</scope>
    <source>
        <strain evidence="11">AQ026</strain>
        <tissue evidence="11">Whole body</tissue>
    </source>
</reference>
<dbReference type="PANTHER" id="PTHR32546">
    <property type="entry name" value="G-PROTEIN COUPLED RECEPTOR 158-RELATED"/>
    <property type="match status" value="1"/>
</dbReference>
<dbReference type="Pfam" id="PF22572">
    <property type="entry name" value="GPR158_179_EC"/>
    <property type="match status" value="2"/>
</dbReference>
<comment type="caution">
    <text evidence="11">The sequence shown here is derived from an EMBL/GenBank/DDBJ whole genome shotgun (WGS) entry which is preliminary data.</text>
</comment>
<feature type="domain" description="GPR158/179 extracellular" evidence="10">
    <location>
        <begin position="626"/>
        <end position="722"/>
    </location>
</feature>
<evidence type="ECO:0000256" key="6">
    <source>
        <dbReference type="ARBA" id="ARBA00023170"/>
    </source>
</evidence>
<keyword evidence="5" id="KW-0297">G-protein coupled receptor</keyword>
<keyword evidence="8" id="KW-0807">Transducer</keyword>
<keyword evidence="4 9" id="KW-0732">Signal</keyword>
<feature type="chain" id="PRO_5045673641" description="GPR158/179 extracellular domain-containing protein" evidence="9">
    <location>
        <begin position="20"/>
        <end position="771"/>
    </location>
</feature>
<feature type="signal peptide" evidence="9">
    <location>
        <begin position="1"/>
        <end position="19"/>
    </location>
</feature>
<evidence type="ECO:0000256" key="1">
    <source>
        <dbReference type="ARBA" id="ARBA00004651"/>
    </source>
</evidence>
<gene>
    <name evidence="11" type="ORF">ABMA27_001711</name>
</gene>
<keyword evidence="7" id="KW-0325">Glycoprotein</keyword>
<comment type="similarity">
    <text evidence="2">Belongs to the G-protein coupled receptor 3 family.</text>
</comment>
<dbReference type="EMBL" id="JBEUOH010000011">
    <property type="protein sequence ID" value="KAL0881956.1"/>
    <property type="molecule type" value="Genomic_DNA"/>
</dbReference>
<name>A0ABR3HZI0_LOXSC</name>
<evidence type="ECO:0000256" key="9">
    <source>
        <dbReference type="SAM" id="SignalP"/>
    </source>
</evidence>
<dbReference type="InterPro" id="IPR054714">
    <property type="entry name" value="GPR158_179_extracellular"/>
</dbReference>
<proteinExistence type="inferred from homology"/>
<keyword evidence="3" id="KW-1003">Cell membrane</keyword>
<keyword evidence="6" id="KW-0675">Receptor</keyword>